<evidence type="ECO:0000313" key="6">
    <source>
        <dbReference type="EMBL" id="BDI03459.1"/>
    </source>
</evidence>
<keyword evidence="3" id="KW-0418">Kinase</keyword>
<dbReference type="PANTHER" id="PTHR37419">
    <property type="entry name" value="SERINE/THREONINE-PROTEIN KINASE TOXIN HIPA"/>
    <property type="match status" value="1"/>
</dbReference>
<sequence length="403" mass="44844">MSARSKPVWVWLPGQSEPQRCGSFTLEGGVGRFVYDPAYRELPGALALDPLNLPFTRSARGWRETRQGGLFGVFRDASPEGFGLALLEQLQGVSLTDPLQRLELSEGDAVGAVEVCDDIERKLAFQAPTSQDLMDFLRSLPPERPSSQAVRGVKGLHGTSLGGERPKLTVMHQGQLWIAKLQDRGDPPHAPLREYLAMRLAARCGVQAAEVAFHRVGDERELLLVRRFDREVDAQGRTLRRLYASAHTVLRLDQPTRGDRSRSYVALAHELQRWCGRSDVDSTRLKRELWRRMAFNALCGNGDDHPRNHGLLFTDGRWGLADAFDIAPYLTFSGTLAMAVTRAGRSEATQANLLHDCALFGTTMEEAREFLSTSRERITEAWPQELVACGYRGDEVLLPPALA</sequence>
<dbReference type="InterPro" id="IPR012893">
    <property type="entry name" value="HipA-like_C"/>
</dbReference>
<comment type="similarity">
    <text evidence="1">Belongs to the HipA Ser/Thr kinase family.</text>
</comment>
<gene>
    <name evidence="6" type="ORF">CATMQ487_04290</name>
</gene>
<evidence type="ECO:0000259" key="4">
    <source>
        <dbReference type="Pfam" id="PF07804"/>
    </source>
</evidence>
<evidence type="ECO:0000313" key="7">
    <source>
        <dbReference type="Proteomes" id="UP001057498"/>
    </source>
</evidence>
<reference evidence="6" key="1">
    <citation type="submission" date="2022-04" db="EMBL/GenBank/DDBJ databases">
        <title>Whole genome sequence of Sphaerotilus sp. FB-5.</title>
        <authorList>
            <person name="Takeda M."/>
            <person name="Narihara S."/>
            <person name="Akimoto M."/>
            <person name="Akimoto R."/>
            <person name="Nishiyashiki S."/>
            <person name="Murakami T."/>
        </authorList>
    </citation>
    <scope>NUCLEOTIDE SEQUENCE</scope>
    <source>
        <strain evidence="6">FB-5</strain>
    </source>
</reference>
<organism evidence="6 7">
    <name type="scientific">Sphaerotilus microaerophilus</name>
    <dbReference type="NCBI Taxonomy" id="2914710"/>
    <lineage>
        <taxon>Bacteria</taxon>
        <taxon>Pseudomonadati</taxon>
        <taxon>Pseudomonadota</taxon>
        <taxon>Betaproteobacteria</taxon>
        <taxon>Burkholderiales</taxon>
        <taxon>Sphaerotilaceae</taxon>
        <taxon>Sphaerotilus</taxon>
    </lineage>
</organism>
<evidence type="ECO:0008006" key="8">
    <source>
        <dbReference type="Google" id="ProtNLM"/>
    </source>
</evidence>
<keyword evidence="2" id="KW-0808">Transferase</keyword>
<dbReference type="Proteomes" id="UP001057498">
    <property type="component" value="Chromosome"/>
</dbReference>
<feature type="domain" description="HipA-like C-terminal" evidence="4">
    <location>
        <begin position="159"/>
        <end position="382"/>
    </location>
</feature>
<dbReference type="Pfam" id="PF07804">
    <property type="entry name" value="HipA_C"/>
    <property type="match status" value="1"/>
</dbReference>
<evidence type="ECO:0000259" key="5">
    <source>
        <dbReference type="Pfam" id="PF13657"/>
    </source>
</evidence>
<dbReference type="InterPro" id="IPR017508">
    <property type="entry name" value="HipA_N1"/>
</dbReference>
<protein>
    <recommendedName>
        <fullName evidence="8">Serine/threonine-protein kinase HipA</fullName>
    </recommendedName>
</protein>
<keyword evidence="7" id="KW-1185">Reference proteome</keyword>
<evidence type="ECO:0000256" key="2">
    <source>
        <dbReference type="ARBA" id="ARBA00022679"/>
    </source>
</evidence>
<dbReference type="Pfam" id="PF13657">
    <property type="entry name" value="Couple_hipA"/>
    <property type="match status" value="1"/>
</dbReference>
<dbReference type="Gene3D" id="1.10.1070.20">
    <property type="match status" value="1"/>
</dbReference>
<dbReference type="InterPro" id="IPR052028">
    <property type="entry name" value="HipA_Ser/Thr_kinase"/>
</dbReference>
<evidence type="ECO:0000256" key="1">
    <source>
        <dbReference type="ARBA" id="ARBA00010164"/>
    </source>
</evidence>
<proteinExistence type="inferred from homology"/>
<dbReference type="RefSeq" id="WP_251971746.1">
    <property type="nucleotide sequence ID" value="NZ_AP025730.1"/>
</dbReference>
<accession>A0ABM7YGZ7</accession>
<dbReference type="EMBL" id="AP025730">
    <property type="protein sequence ID" value="BDI03459.1"/>
    <property type="molecule type" value="Genomic_DNA"/>
</dbReference>
<evidence type="ECO:0000256" key="3">
    <source>
        <dbReference type="ARBA" id="ARBA00022777"/>
    </source>
</evidence>
<dbReference type="PANTHER" id="PTHR37419:SF8">
    <property type="entry name" value="TOXIN YJJJ"/>
    <property type="match status" value="1"/>
</dbReference>
<feature type="domain" description="HipA N-terminal subdomain 1" evidence="5">
    <location>
        <begin position="19"/>
        <end position="115"/>
    </location>
</feature>
<name>A0ABM7YGZ7_9BURK</name>